<dbReference type="PANTHER" id="PTHR10434">
    <property type="entry name" value="1-ACYL-SN-GLYCEROL-3-PHOSPHATE ACYLTRANSFERASE"/>
    <property type="match status" value="1"/>
</dbReference>
<keyword evidence="3 5" id="KW-0012">Acyltransferase</keyword>
<evidence type="ECO:0000256" key="1">
    <source>
        <dbReference type="ARBA" id="ARBA00005189"/>
    </source>
</evidence>
<evidence type="ECO:0000259" key="4">
    <source>
        <dbReference type="SMART" id="SM00563"/>
    </source>
</evidence>
<evidence type="ECO:0000256" key="3">
    <source>
        <dbReference type="ARBA" id="ARBA00023315"/>
    </source>
</evidence>
<evidence type="ECO:0000313" key="6">
    <source>
        <dbReference type="Proteomes" id="UP000606008"/>
    </source>
</evidence>
<proteinExistence type="predicted"/>
<comment type="pathway">
    <text evidence="1">Lipid metabolism.</text>
</comment>
<comment type="caution">
    <text evidence="5">The sequence shown here is derived from an EMBL/GenBank/DDBJ whole genome shotgun (WGS) entry which is preliminary data.</text>
</comment>
<organism evidence="5 6">
    <name type="scientific">Fibrivirga algicola</name>
    <dbReference type="NCBI Taxonomy" id="2950420"/>
    <lineage>
        <taxon>Bacteria</taxon>
        <taxon>Pseudomonadati</taxon>
        <taxon>Bacteroidota</taxon>
        <taxon>Cytophagia</taxon>
        <taxon>Cytophagales</taxon>
        <taxon>Spirosomataceae</taxon>
        <taxon>Fibrivirga</taxon>
    </lineage>
</organism>
<keyword evidence="2" id="KW-0808">Transferase</keyword>
<evidence type="ECO:0000256" key="2">
    <source>
        <dbReference type="ARBA" id="ARBA00022679"/>
    </source>
</evidence>
<dbReference type="SMART" id="SM00563">
    <property type="entry name" value="PlsC"/>
    <property type="match status" value="1"/>
</dbReference>
<keyword evidence="6" id="KW-1185">Reference proteome</keyword>
<dbReference type="GO" id="GO:0016746">
    <property type="term" value="F:acyltransferase activity"/>
    <property type="evidence" value="ECO:0007669"/>
    <property type="project" value="UniProtKB-KW"/>
</dbReference>
<dbReference type="InterPro" id="IPR002123">
    <property type="entry name" value="Plipid/glycerol_acylTrfase"/>
</dbReference>
<feature type="domain" description="Phospholipid/glycerol acyltransferase" evidence="4">
    <location>
        <begin position="28"/>
        <end position="140"/>
    </location>
</feature>
<accession>A0ABX0QFB9</accession>
<dbReference type="PANTHER" id="PTHR10434:SF9">
    <property type="entry name" value="PHOSPHOLIPID_GLYCEROL ACYLTRANSFERASE DOMAIN-CONTAINING PROTEIN"/>
    <property type="match status" value="1"/>
</dbReference>
<sequence>MIGAILTRIYHFLGWKIVGPHPTVPKALWVVAPHSTNWDFPLGLWIRHEVGIYIGFLAKSSLFHWYSGWLFRGLGGTPVYRNKANNLVDAVAETFNRHEVLHVCIAPEGTRSDVSKLRTGFYYMAQKANVPLILVGFDWTRKEIVLSEPLYVTGDFQRDMLPFYQFFAGLAEPHKTWLQNWEQTGEIPSPSSASAVR</sequence>
<dbReference type="Pfam" id="PF01553">
    <property type="entry name" value="Acyltransferase"/>
    <property type="match status" value="1"/>
</dbReference>
<dbReference type="RefSeq" id="WP_085414479.1">
    <property type="nucleotide sequence ID" value="NZ_WAEL01000001.1"/>
</dbReference>
<dbReference type="Proteomes" id="UP000606008">
    <property type="component" value="Unassembled WGS sequence"/>
</dbReference>
<name>A0ABX0QFB9_9BACT</name>
<dbReference type="SUPFAM" id="SSF69593">
    <property type="entry name" value="Glycerol-3-phosphate (1)-acyltransferase"/>
    <property type="match status" value="1"/>
</dbReference>
<evidence type="ECO:0000313" key="5">
    <source>
        <dbReference type="EMBL" id="NID09438.1"/>
    </source>
</evidence>
<protein>
    <submittedName>
        <fullName evidence="5">Glycerol acyltransferase</fullName>
    </submittedName>
</protein>
<reference evidence="6" key="2">
    <citation type="submission" date="2023-07" db="EMBL/GenBank/DDBJ databases">
        <authorList>
            <person name="Jung D.-H."/>
        </authorList>
    </citation>
    <scope>NUCLEOTIDE SEQUENCE [LARGE SCALE GENOMIC DNA]</scope>
    <source>
        <strain evidence="6">JA-25</strain>
    </source>
</reference>
<reference evidence="6" key="1">
    <citation type="submission" date="2019-09" db="EMBL/GenBank/DDBJ databases">
        <authorList>
            <person name="Jung D.-H."/>
        </authorList>
    </citation>
    <scope>NUCLEOTIDE SEQUENCE [LARGE SCALE GENOMIC DNA]</scope>
    <source>
        <strain evidence="6">JA-25</strain>
    </source>
</reference>
<dbReference type="EMBL" id="WAEL01000001">
    <property type="protein sequence ID" value="NID09438.1"/>
    <property type="molecule type" value="Genomic_DNA"/>
</dbReference>
<gene>
    <name evidence="5" type="ORF">F7231_04585</name>
</gene>